<proteinExistence type="predicted"/>
<name>A0A0L6JXZ6_9FIRM</name>
<comment type="caution">
    <text evidence="1">The sequence shown here is derived from an EMBL/GenBank/DDBJ whole genome shotgun (WGS) entry which is preliminary data.</text>
</comment>
<evidence type="ECO:0000313" key="1">
    <source>
        <dbReference type="EMBL" id="KNY30430.1"/>
    </source>
</evidence>
<gene>
    <name evidence="1" type="ORF">Bccel_5710</name>
</gene>
<dbReference type="Proteomes" id="UP000036923">
    <property type="component" value="Unassembled WGS sequence"/>
</dbReference>
<sequence length="390" mass="45956">MSKYLNLFFSKLSNNESETNSLDKLIPAISKDLCTVNFVFEDTLHNDNPFSLEIEFKYTEEFTDLLLSSGLILKLSYEHIYKKLNDKKASLQETNYKKQKESDDVISSLVSIFKGHETSLDYESLEVITQLDEAMHFLGRIQNKDFLIKYKKAIEIALNCRVFESTELALNLDIDFDESSDDDSDLAFNIMNCVLNSSNDICKSYSSSKERSCFSEYCKVFINDLCRYLIKYKYNSLDKSRQDIFKDYYTNSPAYSFPIPSSEEAEYMFKSSIESDYRIEHFISTDSESKHYCFKISFVNDYIIERLNLSFLEKRLEEKLQYLIPVFYFTINTSLQWDEGCYRSGPYKINSHYGAKLLSEYIEDILNSYMEKQKQIIKDYIYEKVKKEFN</sequence>
<protein>
    <submittedName>
        <fullName evidence="1">Uncharacterized protein</fullName>
    </submittedName>
</protein>
<reference evidence="2" key="1">
    <citation type="submission" date="2015-07" db="EMBL/GenBank/DDBJ databases">
        <title>Near-Complete Genome Sequence of the Cellulolytic Bacterium Bacteroides (Pseudobacteroides) cellulosolvens ATCC 35603.</title>
        <authorList>
            <person name="Dassa B."/>
            <person name="Utturkar S.M."/>
            <person name="Klingeman D.M."/>
            <person name="Hurt R.A."/>
            <person name="Keller M."/>
            <person name="Xu J."/>
            <person name="Reddy Y.H.K."/>
            <person name="Borovok I."/>
            <person name="Grinberg I.R."/>
            <person name="Lamed R."/>
            <person name="Zhivin O."/>
            <person name="Bayer E.A."/>
            <person name="Brown S.D."/>
        </authorList>
    </citation>
    <scope>NUCLEOTIDE SEQUENCE [LARGE SCALE GENOMIC DNA]</scope>
    <source>
        <strain evidence="2">DSM 2933</strain>
    </source>
</reference>
<organism evidence="1 2">
    <name type="scientific">Pseudobacteroides cellulosolvens ATCC 35603 = DSM 2933</name>
    <dbReference type="NCBI Taxonomy" id="398512"/>
    <lineage>
        <taxon>Bacteria</taxon>
        <taxon>Bacillati</taxon>
        <taxon>Bacillota</taxon>
        <taxon>Clostridia</taxon>
        <taxon>Eubacteriales</taxon>
        <taxon>Oscillospiraceae</taxon>
        <taxon>Pseudobacteroides</taxon>
    </lineage>
</organism>
<evidence type="ECO:0000313" key="2">
    <source>
        <dbReference type="Proteomes" id="UP000036923"/>
    </source>
</evidence>
<dbReference type="RefSeq" id="WP_036940103.1">
    <property type="nucleotide sequence ID" value="NZ_JQKC01000010.1"/>
</dbReference>
<dbReference type="AlphaFoldDB" id="A0A0L6JXZ6"/>
<keyword evidence="2" id="KW-1185">Reference proteome</keyword>
<dbReference type="EMBL" id="LGTC01000001">
    <property type="protein sequence ID" value="KNY30430.1"/>
    <property type="molecule type" value="Genomic_DNA"/>
</dbReference>
<accession>A0A0L6JXZ6</accession>